<sequence length="119" mass="13010">LQNLNLYHNGVGEKGAIALADALKTNTGLQNLNLHRNGVGEKGTITLADAQINEQPITDISTPPHKIHPKHNIDHLSFIMDRGTFHSRPPPRDSSTPAISIILAARSIIDYATFIRMLS</sequence>
<organism evidence="1 2">
    <name type="scientific">Jimgerdemannia flammicorona</name>
    <dbReference type="NCBI Taxonomy" id="994334"/>
    <lineage>
        <taxon>Eukaryota</taxon>
        <taxon>Fungi</taxon>
        <taxon>Fungi incertae sedis</taxon>
        <taxon>Mucoromycota</taxon>
        <taxon>Mucoromycotina</taxon>
        <taxon>Endogonomycetes</taxon>
        <taxon>Endogonales</taxon>
        <taxon>Endogonaceae</taxon>
        <taxon>Jimgerdemannia</taxon>
    </lineage>
</organism>
<feature type="non-terminal residue" evidence="1">
    <location>
        <position position="1"/>
    </location>
</feature>
<dbReference type="SMART" id="SM00368">
    <property type="entry name" value="LRR_RI"/>
    <property type="match status" value="2"/>
</dbReference>
<proteinExistence type="predicted"/>
<dbReference type="SUPFAM" id="SSF52047">
    <property type="entry name" value="RNI-like"/>
    <property type="match status" value="1"/>
</dbReference>
<name>A0A433QDR2_9FUNG</name>
<dbReference type="Proteomes" id="UP000274822">
    <property type="component" value="Unassembled WGS sequence"/>
</dbReference>
<evidence type="ECO:0000313" key="1">
    <source>
        <dbReference type="EMBL" id="RUS27933.1"/>
    </source>
</evidence>
<dbReference type="EMBL" id="RBNJ01007465">
    <property type="protein sequence ID" value="RUS27933.1"/>
    <property type="molecule type" value="Genomic_DNA"/>
</dbReference>
<comment type="caution">
    <text evidence="1">The sequence shown here is derived from an EMBL/GenBank/DDBJ whole genome shotgun (WGS) entry which is preliminary data.</text>
</comment>
<dbReference type="Gene3D" id="3.80.10.10">
    <property type="entry name" value="Ribonuclease Inhibitor"/>
    <property type="match status" value="1"/>
</dbReference>
<dbReference type="AlphaFoldDB" id="A0A433QDR2"/>
<protein>
    <submittedName>
        <fullName evidence="1">Uncharacterized protein</fullName>
    </submittedName>
</protein>
<dbReference type="InterPro" id="IPR032675">
    <property type="entry name" value="LRR_dom_sf"/>
</dbReference>
<accession>A0A433QDR2</accession>
<evidence type="ECO:0000313" key="2">
    <source>
        <dbReference type="Proteomes" id="UP000274822"/>
    </source>
</evidence>
<keyword evidence="2" id="KW-1185">Reference proteome</keyword>
<gene>
    <name evidence="1" type="ORF">BC938DRAFT_482550</name>
</gene>
<reference evidence="1 2" key="1">
    <citation type="journal article" date="2018" name="New Phytol.">
        <title>Phylogenomics of Endogonaceae and evolution of mycorrhizas within Mucoromycota.</title>
        <authorList>
            <person name="Chang Y."/>
            <person name="Desiro A."/>
            <person name="Na H."/>
            <person name="Sandor L."/>
            <person name="Lipzen A."/>
            <person name="Clum A."/>
            <person name="Barry K."/>
            <person name="Grigoriev I.V."/>
            <person name="Martin F.M."/>
            <person name="Stajich J.E."/>
            <person name="Smith M.E."/>
            <person name="Bonito G."/>
            <person name="Spatafora J.W."/>
        </authorList>
    </citation>
    <scope>NUCLEOTIDE SEQUENCE [LARGE SCALE GENOMIC DNA]</scope>
    <source>
        <strain evidence="1 2">AD002</strain>
    </source>
</reference>